<gene>
    <name evidence="3" type="ORF">C1H46_043069</name>
</gene>
<evidence type="ECO:0000256" key="1">
    <source>
        <dbReference type="ARBA" id="ARBA00004370"/>
    </source>
</evidence>
<keyword evidence="4" id="KW-1185">Reference proteome</keyword>
<keyword evidence="2" id="KW-0479">Metal-binding</keyword>
<dbReference type="EMBL" id="VIEB01001558">
    <property type="protein sequence ID" value="TQD71402.1"/>
    <property type="molecule type" value="Genomic_DNA"/>
</dbReference>
<accession>A0A540KBU1</accession>
<evidence type="ECO:0000313" key="3">
    <source>
        <dbReference type="EMBL" id="TQD71402.1"/>
    </source>
</evidence>
<dbReference type="PANTHER" id="PTHR34128">
    <property type="entry name" value="CYTOCHROME C-TYPE BIOGENESIS PROTEIN CCME HOMOLOG, MITOCHONDRIAL"/>
    <property type="match status" value="1"/>
</dbReference>
<dbReference type="Proteomes" id="UP000315295">
    <property type="component" value="Unassembled WGS sequence"/>
</dbReference>
<sequence length="120" mass="13496">MILRPKHANPTPPPISTLHQISTSLSLSASSPLPTALRGPTRPKLVDISAWARQLQTRRHWTYALIFNYIAEFEVIVLNNFQDQLVLNNKFRVGGLILEGSVVQPSSSLKMEFVVIDFRS</sequence>
<dbReference type="GO" id="GO:0017003">
    <property type="term" value="P:protein-heme linkage"/>
    <property type="evidence" value="ECO:0007669"/>
    <property type="project" value="InterPro"/>
</dbReference>
<dbReference type="STRING" id="106549.A0A540KBU1"/>
<proteinExistence type="predicted"/>
<protein>
    <submittedName>
        <fullName evidence="3">Uncharacterized protein</fullName>
    </submittedName>
</protein>
<evidence type="ECO:0000256" key="2">
    <source>
        <dbReference type="ARBA" id="ARBA00022723"/>
    </source>
</evidence>
<dbReference type="GO" id="GO:0020037">
    <property type="term" value="F:heme binding"/>
    <property type="evidence" value="ECO:0007669"/>
    <property type="project" value="InterPro"/>
</dbReference>
<name>A0A540KBU1_MALBA</name>
<dbReference type="PANTHER" id="PTHR34128:SF2">
    <property type="entry name" value="CYTOCHROME C-TYPE BIOGENESIS PROTEIN CCME HOMOLOG, MITOCHONDRIAL"/>
    <property type="match status" value="1"/>
</dbReference>
<comment type="subcellular location">
    <subcellularLocation>
        <location evidence="1">Membrane</location>
    </subcellularLocation>
</comment>
<dbReference type="SUPFAM" id="SSF82093">
    <property type="entry name" value="Heme chaperone CcmE"/>
    <property type="match status" value="1"/>
</dbReference>
<dbReference type="InterPro" id="IPR036127">
    <property type="entry name" value="CcmE-like_sf"/>
</dbReference>
<dbReference type="GO" id="GO:0046872">
    <property type="term" value="F:metal ion binding"/>
    <property type="evidence" value="ECO:0007669"/>
    <property type="project" value="UniProtKB-KW"/>
</dbReference>
<organism evidence="3 4">
    <name type="scientific">Malus baccata</name>
    <name type="common">Siberian crab apple</name>
    <name type="synonym">Pyrus baccata</name>
    <dbReference type="NCBI Taxonomy" id="106549"/>
    <lineage>
        <taxon>Eukaryota</taxon>
        <taxon>Viridiplantae</taxon>
        <taxon>Streptophyta</taxon>
        <taxon>Embryophyta</taxon>
        <taxon>Tracheophyta</taxon>
        <taxon>Spermatophyta</taxon>
        <taxon>Magnoliopsida</taxon>
        <taxon>eudicotyledons</taxon>
        <taxon>Gunneridae</taxon>
        <taxon>Pentapetalae</taxon>
        <taxon>rosids</taxon>
        <taxon>fabids</taxon>
        <taxon>Rosales</taxon>
        <taxon>Rosaceae</taxon>
        <taxon>Amygdaloideae</taxon>
        <taxon>Maleae</taxon>
        <taxon>Malus</taxon>
    </lineage>
</organism>
<dbReference type="GO" id="GO:0005886">
    <property type="term" value="C:plasma membrane"/>
    <property type="evidence" value="ECO:0007669"/>
    <property type="project" value="InterPro"/>
</dbReference>
<reference evidence="3 4" key="1">
    <citation type="journal article" date="2019" name="G3 (Bethesda)">
        <title>Sequencing of a Wild Apple (Malus baccata) Genome Unravels the Differences Between Cultivated and Wild Apple Species Regarding Disease Resistance and Cold Tolerance.</title>
        <authorList>
            <person name="Chen X."/>
        </authorList>
    </citation>
    <scope>NUCLEOTIDE SEQUENCE [LARGE SCALE GENOMIC DNA]</scope>
    <source>
        <strain evidence="4">cv. Shandingzi</strain>
        <tissue evidence="3">Leaves</tissue>
    </source>
</reference>
<evidence type="ECO:0000313" key="4">
    <source>
        <dbReference type="Proteomes" id="UP000315295"/>
    </source>
</evidence>
<comment type="caution">
    <text evidence="3">The sequence shown here is derived from an EMBL/GenBank/DDBJ whole genome shotgun (WGS) entry which is preliminary data.</text>
</comment>
<dbReference type="InterPro" id="IPR004329">
    <property type="entry name" value="CcmE"/>
</dbReference>
<dbReference type="GO" id="GO:0017004">
    <property type="term" value="P:cytochrome complex assembly"/>
    <property type="evidence" value="ECO:0007669"/>
    <property type="project" value="InterPro"/>
</dbReference>
<dbReference type="AlphaFoldDB" id="A0A540KBU1"/>